<dbReference type="PANTHER" id="PTHR22771">
    <property type="entry name" value="CULLIN AND GALACTOSE-BINDING DOMAIN-CONTAINING"/>
    <property type="match status" value="1"/>
</dbReference>
<dbReference type="SUPFAM" id="SSF48371">
    <property type="entry name" value="ARM repeat"/>
    <property type="match status" value="1"/>
</dbReference>
<dbReference type="InterPro" id="IPR059120">
    <property type="entry name" value="Cullin-like_AB"/>
</dbReference>
<dbReference type="Pfam" id="PF24742">
    <property type="entry name" value="ARM_CUL7_CUL9"/>
    <property type="match status" value="1"/>
</dbReference>
<proteinExistence type="inferred from homology"/>
<dbReference type="PANTHER" id="PTHR22771:SF3">
    <property type="entry name" value="CULLIN-7"/>
    <property type="match status" value="1"/>
</dbReference>
<feature type="region of interest" description="Disordered" evidence="8">
    <location>
        <begin position="596"/>
        <end position="615"/>
    </location>
</feature>
<feature type="domain" description="DOC" evidence="10">
    <location>
        <begin position="809"/>
        <end position="988"/>
    </location>
</feature>
<dbReference type="SMART" id="SM00884">
    <property type="entry name" value="Cullin_Nedd8"/>
    <property type="match status" value="1"/>
</dbReference>
<dbReference type="Pfam" id="PF23168">
    <property type="entry name" value="CUL7_CUL9_N"/>
    <property type="match status" value="1"/>
</dbReference>
<evidence type="ECO:0000256" key="2">
    <source>
        <dbReference type="ARBA" id="ARBA00022490"/>
    </source>
</evidence>
<dbReference type="GO" id="GO:0005794">
    <property type="term" value="C:Golgi apparatus"/>
    <property type="evidence" value="ECO:0007669"/>
    <property type="project" value="TreeGrafter"/>
</dbReference>
<comment type="similarity">
    <text evidence="7">Belongs to the cullin family.</text>
</comment>
<dbReference type="InterPro" id="IPR019559">
    <property type="entry name" value="Cullin_neddylation_domain"/>
</dbReference>
<evidence type="ECO:0000256" key="5">
    <source>
        <dbReference type="ARBA" id="ARBA00022786"/>
    </source>
</evidence>
<dbReference type="SMART" id="SM01337">
    <property type="entry name" value="APC10"/>
    <property type="match status" value="1"/>
</dbReference>
<evidence type="ECO:0000256" key="6">
    <source>
        <dbReference type="ARBA" id="ARBA00022843"/>
    </source>
</evidence>
<dbReference type="Gene3D" id="2.60.120.260">
    <property type="entry name" value="Galactose-binding domain-like"/>
    <property type="match status" value="1"/>
</dbReference>
<dbReference type="InterPro" id="IPR016158">
    <property type="entry name" value="Cullin_homology"/>
</dbReference>
<dbReference type="SUPFAM" id="SSF49785">
    <property type="entry name" value="Galactose-binding domain-like"/>
    <property type="match status" value="1"/>
</dbReference>
<dbReference type="Pfam" id="PF26557">
    <property type="entry name" value="Cullin_AB"/>
    <property type="match status" value="1"/>
</dbReference>
<dbReference type="Pfam" id="PF11515">
    <property type="entry name" value="Cul7"/>
    <property type="match status" value="1"/>
</dbReference>
<reference evidence="11" key="2">
    <citation type="submission" date="2025-09" db="UniProtKB">
        <authorList>
            <consortium name="Ensembl"/>
        </authorList>
    </citation>
    <scope>IDENTIFICATION</scope>
</reference>
<keyword evidence="6" id="KW-0832">Ubl conjugation</keyword>
<keyword evidence="3" id="KW-1017">Isopeptide bond</keyword>
<evidence type="ECO:0000256" key="4">
    <source>
        <dbReference type="ARBA" id="ARBA00022553"/>
    </source>
</evidence>
<dbReference type="GO" id="GO:0031625">
    <property type="term" value="F:ubiquitin protein ligase binding"/>
    <property type="evidence" value="ECO:0007669"/>
    <property type="project" value="InterPro"/>
</dbReference>
<dbReference type="Gene3D" id="1.10.10.10">
    <property type="entry name" value="Winged helix-like DNA-binding domain superfamily/Winged helix DNA-binding domain"/>
    <property type="match status" value="1"/>
</dbReference>
<dbReference type="Gene3D" id="3.30.230.130">
    <property type="entry name" value="Cullin, Chain C, Domain 2"/>
    <property type="match status" value="1"/>
</dbReference>
<reference evidence="11" key="1">
    <citation type="submission" date="2025-08" db="UniProtKB">
        <authorList>
            <consortium name="Ensembl"/>
        </authorList>
    </citation>
    <scope>IDENTIFICATION</scope>
</reference>
<dbReference type="GO" id="GO:0031461">
    <property type="term" value="C:cullin-RING ubiquitin ligase complex"/>
    <property type="evidence" value="ECO:0007669"/>
    <property type="project" value="UniProtKB-ARBA"/>
</dbReference>
<dbReference type="Gene3D" id="2.30.30.30">
    <property type="match status" value="1"/>
</dbReference>
<dbReference type="SUPFAM" id="SSF63748">
    <property type="entry name" value="Tudor/PWWP/MBT"/>
    <property type="match status" value="1"/>
</dbReference>
<evidence type="ECO:0000313" key="12">
    <source>
        <dbReference type="Proteomes" id="UP000694414"/>
    </source>
</evidence>
<dbReference type="Pfam" id="PF03256">
    <property type="entry name" value="ANAPC10"/>
    <property type="match status" value="1"/>
</dbReference>
<dbReference type="PROSITE" id="PS50069">
    <property type="entry name" value="CULLIN_2"/>
    <property type="match status" value="1"/>
</dbReference>
<evidence type="ECO:0000313" key="11">
    <source>
        <dbReference type="Ensembl" id="ENSPSMP00000024370.1"/>
    </source>
</evidence>
<feature type="domain" description="Cullin family profile" evidence="9">
    <location>
        <begin position="1209"/>
        <end position="1502"/>
    </location>
</feature>
<gene>
    <name evidence="11" type="primary">CUL7</name>
</gene>
<dbReference type="InterPro" id="IPR036388">
    <property type="entry name" value="WH-like_DNA-bd_sf"/>
</dbReference>
<dbReference type="SUPFAM" id="SSF75632">
    <property type="entry name" value="Cullin homology domain"/>
    <property type="match status" value="1"/>
</dbReference>
<evidence type="ECO:0000259" key="9">
    <source>
        <dbReference type="PROSITE" id="PS50069"/>
    </source>
</evidence>
<keyword evidence="2" id="KW-0963">Cytoplasm</keyword>
<sequence>MVGELRYREFRVPLGPGLHAYPDELIRQRVGHDGHPEYQIRWLILRRGDDGEGGSSQVDCKAEHILLWMSNDEIYANCHKMLGENGQVIGPSQESAGEAGALDKSVLGEMETDVKSLIQRALRQLEECVGTIPPAPLLHTVHVLSAYASIEPLTGVFKDPRVLDLLMHMLSSPDYQIRWSAGRMIQALSSHDAGTRTQILLSLSQQEAIEKHLDFDSRCALLALFAQATLSEHPMSFEGIQLPQVPGRLLFSLVKHYLNVTSLLDQLNDSATEPGAQNNSAPEELSGERGRLELEFSMAMGTLISELVQAMRWDRASSRPGSSAQAPSSIFQPQLADAGAGLPPTQAQPSLRRSKRFRPRSQFASGNTYALYVRDTLQPGMRVRMLADYEEISAGDEGEFRQSNSGVPPAQVFWESTGRTYWVHWHMLEILGFEEDIEDVVAADEHQGAVVSGALGRALPSWRWKPMTELYAVPYVLPEDEDTEESEHLTQAEWWELLFFIQKLDGPGHQEVLEILQENLDGEHILDDEILAELAVPIELAQDLLLSLPQRLDDSALRDLINCRVYRKYGPEAYPSLLEAQQDVLLLKAQDQAQESEDAARVEVKEPPSQSLNTPLQHLVEGYGPAGKILLDLEQALSSGGTQDSKVKPLLLQLQRQPQPFLTLMQSLDTPETNRALHLTALRILMQLVDFPEALLLPWHEAMDACMACLRSPNTDREVLQELIFFLHRLTSVSRDYAVVLNQLGARDAISKALEKHLGKLELAQELRDMVFKCEKHAHLYRKLTTNILGGCIQMVLGQIEDHRRTHRPINIPFFDVFLRYLCQGSSVEVKEDKCWEKVEVSSNPHRASKLTDRNPRTYWESNGSAGSHYITLHMHQGVLIRQLTLLVASEDSSYMPARVVVYGGDNTSSLNTELNSVNVMPSASRVILLENLNRFWPIIQIRIKRCQQGGTDTRIRGLEILGPKPTFWPVFREQLCRHTRLFYMVRAQAWSQDMAEDRMSLLHLSSRLNGALRQEQTFAHHFLPDNEAARALGKTCWEALVSPLVQNITSPDEDGISPLGWLLDQYLECREAAHNPQSRAAAFSSRVRRLTHLLVHVEPCEASPPVVATPRPSESHDWSSLATRGLPSSIMRNLTRCWRAVRGHCNGVNNFLTSSWRDDDFVPRYCEHFNNLQKSSSELFGPRAAFLLALQNGCAGALLKLPFLKAAHVSEQFARHIDQRIQGSRIGGARGMEMLAQLQRCLETVLIFSGLEIATTFEHYYQHYMADRLLGVGSSWLEGAVLEQIGPCFPNRLPQQMLRSLSTSEELQRQFHVYQLQRLDQELLKLEDTERKIQVGCEANGKEHKSEDDGEAGTAAAVDVVEGEEEEEEEENEDLYYEGAMPEVSVLVLSPRCWPVASICHTLNPRTCLPSYLRGTLNRYSNFYNKSQSHPALEQGSQRRLQWTWLGRAELQFGDQTLHVSTVQMWLLLYLNDLKVVSVESLLELSGLSPDMLNQAIGPLTSSRGPLDLHEPKDLPGGFLKIRDSSEELRPRRGNVWLIPPQTYLQAEDEEGRNLEKRRNLVNCLIVRILKSHGDEGLHIDQLVCLVLEAWQKGPCPSRGLVSTLGRGSACSSTDVLSCILHLLGKGTLRRHDDRPQMLSYAVPVTVMEPHTESLNPGSLGPNPPLTFHTLQIRSRGVPYASCTATQSFSTFQ</sequence>
<dbReference type="FunFam" id="1.10.10.10:FF:000207">
    <property type="entry name" value="Cullin 9"/>
    <property type="match status" value="1"/>
</dbReference>
<dbReference type="InterPro" id="IPR016024">
    <property type="entry name" value="ARM-type_fold"/>
</dbReference>
<dbReference type="GeneTree" id="ENSGT00940000153954"/>
<accession>A0A8C9A3E9</accession>
<dbReference type="InterPro" id="IPR036317">
    <property type="entry name" value="Cullin_homology_sf"/>
</dbReference>
<dbReference type="InterPro" id="IPR045093">
    <property type="entry name" value="Cullin"/>
</dbReference>
<dbReference type="PROSITE" id="PS51284">
    <property type="entry name" value="DOC"/>
    <property type="match status" value="1"/>
</dbReference>
<dbReference type="FunFam" id="2.60.120.260:FF:000046">
    <property type="entry name" value="Cullin 9"/>
    <property type="match status" value="1"/>
</dbReference>
<dbReference type="InterPro" id="IPR008979">
    <property type="entry name" value="Galactose-bd-like_sf"/>
</dbReference>
<evidence type="ECO:0000256" key="7">
    <source>
        <dbReference type="PROSITE-ProRule" id="PRU00330"/>
    </source>
</evidence>
<dbReference type="GO" id="GO:0006511">
    <property type="term" value="P:ubiquitin-dependent protein catabolic process"/>
    <property type="evidence" value="ECO:0007669"/>
    <property type="project" value="InterPro"/>
</dbReference>
<comment type="subcellular location">
    <subcellularLocation>
        <location evidence="1">Cytoplasm</location>
    </subcellularLocation>
</comment>
<dbReference type="InterPro" id="IPR014722">
    <property type="entry name" value="Rib_uL2_dom2"/>
</dbReference>
<dbReference type="FunFam" id="3.30.230.130:FF:000009">
    <property type="entry name" value="Cullin 9"/>
    <property type="match status" value="1"/>
</dbReference>
<dbReference type="Ensembl" id="ENSPSMT00000028271.1">
    <property type="protein sequence ID" value="ENSPSMP00000024370.1"/>
    <property type="gene ID" value="ENSPSMG00000016995.1"/>
</dbReference>
<dbReference type="Proteomes" id="UP000694414">
    <property type="component" value="Unplaced"/>
</dbReference>
<evidence type="ECO:0000259" key="10">
    <source>
        <dbReference type="PROSITE" id="PS51284"/>
    </source>
</evidence>
<dbReference type="InterPro" id="IPR004939">
    <property type="entry name" value="APC_su10/DOC_dom"/>
</dbReference>
<protein>
    <submittedName>
        <fullName evidence="11">Cullin 7</fullName>
    </submittedName>
</protein>
<evidence type="ECO:0000256" key="8">
    <source>
        <dbReference type="SAM" id="MobiDB-lite"/>
    </source>
</evidence>
<dbReference type="InterPro" id="IPR021097">
    <property type="entry name" value="CPH_domain"/>
</dbReference>
<evidence type="ECO:0000256" key="1">
    <source>
        <dbReference type="ARBA" id="ARBA00004496"/>
    </source>
</evidence>
<keyword evidence="12" id="KW-1185">Reference proteome</keyword>
<name>A0A8C9A3E9_PROSS</name>
<dbReference type="InterPro" id="IPR056405">
    <property type="entry name" value="ARM_CUL7_CUL9"/>
</dbReference>
<feature type="region of interest" description="Disordered" evidence="8">
    <location>
        <begin position="335"/>
        <end position="358"/>
    </location>
</feature>
<keyword evidence="5" id="KW-0833">Ubl conjugation pathway</keyword>
<dbReference type="InterPro" id="IPR055486">
    <property type="entry name" value="CUL7/CUL9_N"/>
</dbReference>
<keyword evidence="4" id="KW-0597">Phosphoprotein</keyword>
<organism evidence="11 12">
    <name type="scientific">Prolemur simus</name>
    <name type="common">Greater bamboo lemur</name>
    <name type="synonym">Hapalemur simus</name>
    <dbReference type="NCBI Taxonomy" id="1328070"/>
    <lineage>
        <taxon>Eukaryota</taxon>
        <taxon>Metazoa</taxon>
        <taxon>Chordata</taxon>
        <taxon>Craniata</taxon>
        <taxon>Vertebrata</taxon>
        <taxon>Euteleostomi</taxon>
        <taxon>Mammalia</taxon>
        <taxon>Eutheria</taxon>
        <taxon>Euarchontoglires</taxon>
        <taxon>Primates</taxon>
        <taxon>Strepsirrhini</taxon>
        <taxon>Lemuriformes</taxon>
        <taxon>Lemuridae</taxon>
        <taxon>Prolemur</taxon>
    </lineage>
</organism>
<evidence type="ECO:0000256" key="3">
    <source>
        <dbReference type="ARBA" id="ARBA00022499"/>
    </source>
</evidence>